<evidence type="ECO:0000313" key="1">
    <source>
        <dbReference type="EnsemblMetazoa" id="tetur11g00990.1"/>
    </source>
</evidence>
<organism evidence="1 2">
    <name type="scientific">Tetranychus urticae</name>
    <name type="common">Two-spotted spider mite</name>
    <dbReference type="NCBI Taxonomy" id="32264"/>
    <lineage>
        <taxon>Eukaryota</taxon>
        <taxon>Metazoa</taxon>
        <taxon>Ecdysozoa</taxon>
        <taxon>Arthropoda</taxon>
        <taxon>Chelicerata</taxon>
        <taxon>Arachnida</taxon>
        <taxon>Acari</taxon>
        <taxon>Acariformes</taxon>
        <taxon>Trombidiformes</taxon>
        <taxon>Prostigmata</taxon>
        <taxon>Eleutherengona</taxon>
        <taxon>Raphignathae</taxon>
        <taxon>Tetranychoidea</taxon>
        <taxon>Tetranychidae</taxon>
        <taxon>Tetranychus</taxon>
    </lineage>
</organism>
<proteinExistence type="predicted"/>
<dbReference type="GO" id="GO:0003676">
    <property type="term" value="F:nucleic acid binding"/>
    <property type="evidence" value="ECO:0007669"/>
    <property type="project" value="InterPro"/>
</dbReference>
<dbReference type="eggNOG" id="ENOG502RY8B">
    <property type="taxonomic scope" value="Eukaryota"/>
</dbReference>
<dbReference type="InterPro" id="IPR035979">
    <property type="entry name" value="RBD_domain_sf"/>
</dbReference>
<dbReference type="EMBL" id="CAEY01000067">
    <property type="status" value="NOT_ANNOTATED_CDS"/>
    <property type="molecule type" value="Genomic_DNA"/>
</dbReference>
<dbReference type="HOGENOM" id="CLU_009071_0_0_1"/>
<dbReference type="EnsemblMetazoa" id="tetur11g00990.1">
    <property type="protein sequence ID" value="tetur11g00990.1"/>
    <property type="gene ID" value="tetur11g00990"/>
</dbReference>
<name>T1KGJ2_TETUR</name>
<dbReference type="Proteomes" id="UP000015104">
    <property type="component" value="Unassembled WGS sequence"/>
</dbReference>
<reference evidence="1" key="2">
    <citation type="submission" date="2015-06" db="UniProtKB">
        <authorList>
            <consortium name="EnsemblMetazoa"/>
        </authorList>
    </citation>
    <scope>IDENTIFICATION</scope>
</reference>
<keyword evidence="2" id="KW-1185">Reference proteome</keyword>
<accession>T1KGJ2</accession>
<dbReference type="SUPFAM" id="SSF54928">
    <property type="entry name" value="RNA-binding domain, RBD"/>
    <property type="match status" value="1"/>
</dbReference>
<protein>
    <submittedName>
        <fullName evidence="1">Uncharacterized protein</fullName>
    </submittedName>
</protein>
<dbReference type="AlphaFoldDB" id="T1KGJ2"/>
<dbReference type="STRING" id="32264.T1KGJ2"/>
<reference evidence="2" key="1">
    <citation type="submission" date="2011-08" db="EMBL/GenBank/DDBJ databases">
        <authorList>
            <person name="Rombauts S."/>
        </authorList>
    </citation>
    <scope>NUCLEOTIDE SEQUENCE</scope>
    <source>
        <strain evidence="2">London</strain>
    </source>
</reference>
<sequence>MDLMKKFVAFAGQDCTIILLSGEAAYYDALSNLKKLHNVSIHLIGLANSFSPKLVQIADNTFILNNGVLKPIKSTGSPSYFISVKNYPSSISIKQVMGELNGLAIGSIGNSAILYDCLICIGFPTLFNAEKAVEKLNGSEYHGNILKVDLIPDSPLDEILQYIDPSVTVQAKSNNEVKQLTFIEMKNSNEAVDIGKIIKFCIACTSQSGSQCILSKESYLWIVFSCKSDAQNFLPKVKIMYPDAVISEPPIGLTLDSLENSYFVESCEEIATDEVPSCLISLHGSDDTDWKIFFRYNANFIAPLLYYKPTKWSLLYNLFEKLYDLGAKKVICDGNLYCAHFDSASDYQDAFEKLRSRYLEPLESVYAAETRKKRVTMKMNRYSGIPWCFNEKLNLSCLVVKIESQLHDFFMEISKSTLGNRECIFIKSIPGEIWIAFPDELICKDSEKTVKGFSASLKLENNVSMAKPSKELLESINFRDLAGDAYDLAFLSSQLGSLSTITRPHIIERIRMQRMQEFNGSVFHFTVHGKFSNRWFLHALPLEIIIKIFVKFSKVIPLAATASYDKVHFMYNSWHEAHAASHFIDNLRHAEVPYFKEFDGTGPVEEQQLDCLIISEYYIINDKRKVLDKIVQNKSMVDKLDSNSSTVHSTTDIEVKLDEEMKMKLQYLFVIKTHSGFKFTSEMITIVKMNLIQMDCPVYIEFVDKIWVAFDDLEKGKKAKARIDHIKFKMLHEYEDDFYVGVLMESIQKSPSNVTKMLANKLMNPVTSAKNIYLNSDAYPLGHFNYSYRKAVEMSTSRYCRLNGSVPS</sequence>
<evidence type="ECO:0000313" key="2">
    <source>
        <dbReference type="Proteomes" id="UP000015104"/>
    </source>
</evidence>